<dbReference type="EMBL" id="HG807357">
    <property type="protein sequence ID" value="CDW60745.1"/>
    <property type="molecule type" value="Genomic_DNA"/>
</dbReference>
<keyword evidence="2" id="KW-1185">Reference proteome</keyword>
<reference evidence="1" key="1">
    <citation type="submission" date="2014-01" db="EMBL/GenBank/DDBJ databases">
        <authorList>
            <person name="Aslett M."/>
        </authorList>
    </citation>
    <scope>NUCLEOTIDE SEQUENCE</scope>
</reference>
<accession>A0A077ZPS5</accession>
<dbReference type="AlphaFoldDB" id="A0A077ZPS5"/>
<dbReference type="Proteomes" id="UP000030665">
    <property type="component" value="Unassembled WGS sequence"/>
</dbReference>
<gene>
    <name evidence="1" type="ORF">TTRE_0000913701</name>
</gene>
<reference evidence="1" key="2">
    <citation type="submission" date="2014-03" db="EMBL/GenBank/DDBJ databases">
        <title>The whipworm genome and dual-species transcriptomics of an intimate host-pathogen interaction.</title>
        <authorList>
            <person name="Foth B.J."/>
            <person name="Tsai I.J."/>
            <person name="Reid A.J."/>
            <person name="Bancroft A.J."/>
            <person name="Nichol S."/>
            <person name="Tracey A."/>
            <person name="Holroyd N."/>
            <person name="Cotton J.A."/>
            <person name="Stanley E.J."/>
            <person name="Zarowiecki M."/>
            <person name="Liu J.Z."/>
            <person name="Huckvale T."/>
            <person name="Cooper P.J."/>
            <person name="Grencis R.K."/>
            <person name="Berriman M."/>
        </authorList>
    </citation>
    <scope>NUCLEOTIDE SEQUENCE [LARGE SCALE GENOMIC DNA]</scope>
</reference>
<evidence type="ECO:0000313" key="1">
    <source>
        <dbReference type="EMBL" id="CDW60745.1"/>
    </source>
</evidence>
<sequence>MELLFGSLALSGGSLFVLSGPDALRVSPLSLRHVALLSFGAQQDMAPGMVGHYPTHQAFPLKAYPTKAPVLALSSSLELLCGFKV</sequence>
<organism evidence="1 2">
    <name type="scientific">Trichuris trichiura</name>
    <name type="common">Whipworm</name>
    <name type="synonym">Trichocephalus trichiurus</name>
    <dbReference type="NCBI Taxonomy" id="36087"/>
    <lineage>
        <taxon>Eukaryota</taxon>
        <taxon>Metazoa</taxon>
        <taxon>Ecdysozoa</taxon>
        <taxon>Nematoda</taxon>
        <taxon>Enoplea</taxon>
        <taxon>Dorylaimia</taxon>
        <taxon>Trichinellida</taxon>
        <taxon>Trichuridae</taxon>
        <taxon>Trichuris</taxon>
    </lineage>
</organism>
<protein>
    <submittedName>
        <fullName evidence="1">Maturase K</fullName>
    </submittedName>
</protein>
<proteinExistence type="predicted"/>
<name>A0A077ZPS5_TRITR</name>
<evidence type="ECO:0000313" key="2">
    <source>
        <dbReference type="Proteomes" id="UP000030665"/>
    </source>
</evidence>